<dbReference type="Pfam" id="PF01774">
    <property type="entry name" value="UreD"/>
    <property type="match status" value="1"/>
</dbReference>
<dbReference type="PANTHER" id="PTHR33643:SF1">
    <property type="entry name" value="UREASE ACCESSORY PROTEIN D"/>
    <property type="match status" value="1"/>
</dbReference>
<evidence type="ECO:0000313" key="5">
    <source>
        <dbReference type="Proteomes" id="UP000544090"/>
    </source>
</evidence>
<comment type="subcellular location">
    <subcellularLocation>
        <location evidence="3">Cytoplasm</location>
    </subcellularLocation>
</comment>
<keyword evidence="3" id="KW-0996">Nickel insertion</keyword>
<dbReference type="EMBL" id="JAAZSQ010000009">
    <property type="protein sequence ID" value="NKX55034.1"/>
    <property type="molecule type" value="Genomic_DNA"/>
</dbReference>
<dbReference type="PANTHER" id="PTHR33643">
    <property type="entry name" value="UREASE ACCESSORY PROTEIN D"/>
    <property type="match status" value="1"/>
</dbReference>
<evidence type="ECO:0000313" key="4">
    <source>
        <dbReference type="EMBL" id="NKX55034.1"/>
    </source>
</evidence>
<evidence type="ECO:0000256" key="2">
    <source>
        <dbReference type="ARBA" id="ARBA00023186"/>
    </source>
</evidence>
<keyword evidence="5" id="KW-1185">Reference proteome</keyword>
<dbReference type="HAMAP" id="MF_01384">
    <property type="entry name" value="UreD"/>
    <property type="match status" value="1"/>
</dbReference>
<evidence type="ECO:0000256" key="3">
    <source>
        <dbReference type="HAMAP-Rule" id="MF_01384"/>
    </source>
</evidence>
<dbReference type="AlphaFoldDB" id="A0A7X6HF23"/>
<sequence>MPAPPTGTLRLRVERAGSGRSTAVGQYHAGALRVLRPHYPDASGQAVFTVVNPGGGYLGNDSYVLEYDGGAGSSALLTTQSATKVYRTPQGPARQHQRIRLGPGARLEYVPDQLIAYADAQYRQATDVELAAGASYLAAEIVTPGWSAGGEPFRYREVGLLTRIWLEGRLLLWDNLVLRPEAASPAGLGMLEGYSHCASLVAVHPGTGREQLELVRAAAAAFPDVHAGCSLLEGPGLVLRALAGSSGRLAGLVAAVGSCLRSAQTGQAPWDLRKY</sequence>
<comment type="similarity">
    <text evidence="1 3">Belongs to the UreD family.</text>
</comment>
<evidence type="ECO:0000256" key="1">
    <source>
        <dbReference type="ARBA" id="ARBA00007177"/>
    </source>
</evidence>
<protein>
    <recommendedName>
        <fullName evidence="3">Urease accessory protein UreD</fullName>
    </recommendedName>
</protein>
<dbReference type="GO" id="GO:0005737">
    <property type="term" value="C:cytoplasm"/>
    <property type="evidence" value="ECO:0007669"/>
    <property type="project" value="UniProtKB-SubCell"/>
</dbReference>
<keyword evidence="2 3" id="KW-0143">Chaperone</keyword>
<accession>A0A7X6HF23</accession>
<dbReference type="InterPro" id="IPR002669">
    <property type="entry name" value="UreD"/>
</dbReference>
<dbReference type="Proteomes" id="UP000544090">
    <property type="component" value="Unassembled WGS sequence"/>
</dbReference>
<comment type="function">
    <text evidence="3">Required for maturation of urease via the functional incorporation of the urease nickel metallocenter.</text>
</comment>
<dbReference type="GO" id="GO:0016151">
    <property type="term" value="F:nickel cation binding"/>
    <property type="evidence" value="ECO:0007669"/>
    <property type="project" value="UniProtKB-UniRule"/>
</dbReference>
<keyword evidence="3" id="KW-0963">Cytoplasm</keyword>
<comment type="subunit">
    <text evidence="3">UreD, UreF and UreG form a complex that acts as a GTP-hydrolysis-dependent molecular chaperone, activating the urease apoprotein by helping to assemble the nickel containing metallocenter of UreC. The UreE protein probably delivers the nickel.</text>
</comment>
<gene>
    <name evidence="3" type="primary">ureD</name>
    <name evidence="4" type="ORF">HGG74_10870</name>
</gene>
<reference evidence="4 5" key="1">
    <citation type="submission" date="2020-04" db="EMBL/GenBank/DDBJ databases">
        <title>Arthrobacter sp. nov.</title>
        <authorList>
            <person name="Liu S."/>
        </authorList>
    </citation>
    <scope>NUCLEOTIDE SEQUENCE [LARGE SCALE GENOMIC DNA]</scope>
    <source>
        <strain evidence="4 5">E918</strain>
    </source>
</reference>
<name>A0A7X6HF23_9MICC</name>
<proteinExistence type="inferred from homology"/>
<organism evidence="4 5">
    <name type="scientific">Arthrobacter mobilis</name>
    <dbReference type="NCBI Taxonomy" id="2724944"/>
    <lineage>
        <taxon>Bacteria</taxon>
        <taxon>Bacillati</taxon>
        <taxon>Actinomycetota</taxon>
        <taxon>Actinomycetes</taxon>
        <taxon>Micrococcales</taxon>
        <taxon>Micrococcaceae</taxon>
        <taxon>Arthrobacter</taxon>
    </lineage>
</organism>
<comment type="caution">
    <text evidence="4">The sequence shown here is derived from an EMBL/GenBank/DDBJ whole genome shotgun (WGS) entry which is preliminary data.</text>
</comment>